<comment type="caution">
    <text evidence="1">The sequence shown here is derived from an EMBL/GenBank/DDBJ whole genome shotgun (WGS) entry which is preliminary data.</text>
</comment>
<protein>
    <submittedName>
        <fullName evidence="1">Uncharacterized protein</fullName>
    </submittedName>
</protein>
<dbReference type="Proteomes" id="UP001066276">
    <property type="component" value="Chromosome 8"/>
</dbReference>
<gene>
    <name evidence="1" type="ORF">NDU88_001284</name>
</gene>
<sequence length="120" mass="13572">MRTEIPGMREEITACTTHCIGELDYQYGVCDAMAIRSGDQETSVPRIFQGPRPDSDMELILWEISVVGRHLVAMDTKIMDLSADSKSIRADIAGFHDKVTDLDHRRQVVENRMADLPDHE</sequence>
<accession>A0AAV7NC57</accession>
<evidence type="ECO:0000313" key="2">
    <source>
        <dbReference type="Proteomes" id="UP001066276"/>
    </source>
</evidence>
<proteinExistence type="predicted"/>
<dbReference type="AlphaFoldDB" id="A0AAV7NC57"/>
<organism evidence="1 2">
    <name type="scientific">Pleurodeles waltl</name>
    <name type="common">Iberian ribbed newt</name>
    <dbReference type="NCBI Taxonomy" id="8319"/>
    <lineage>
        <taxon>Eukaryota</taxon>
        <taxon>Metazoa</taxon>
        <taxon>Chordata</taxon>
        <taxon>Craniata</taxon>
        <taxon>Vertebrata</taxon>
        <taxon>Euteleostomi</taxon>
        <taxon>Amphibia</taxon>
        <taxon>Batrachia</taxon>
        <taxon>Caudata</taxon>
        <taxon>Salamandroidea</taxon>
        <taxon>Salamandridae</taxon>
        <taxon>Pleurodelinae</taxon>
        <taxon>Pleurodeles</taxon>
    </lineage>
</organism>
<reference evidence="1" key="1">
    <citation type="journal article" date="2022" name="bioRxiv">
        <title>Sequencing and chromosome-scale assembly of the giantPleurodeles waltlgenome.</title>
        <authorList>
            <person name="Brown T."/>
            <person name="Elewa A."/>
            <person name="Iarovenko S."/>
            <person name="Subramanian E."/>
            <person name="Araus A.J."/>
            <person name="Petzold A."/>
            <person name="Susuki M."/>
            <person name="Suzuki K.-i.T."/>
            <person name="Hayashi T."/>
            <person name="Toyoda A."/>
            <person name="Oliveira C."/>
            <person name="Osipova E."/>
            <person name="Leigh N.D."/>
            <person name="Simon A."/>
            <person name="Yun M.H."/>
        </authorList>
    </citation>
    <scope>NUCLEOTIDE SEQUENCE</scope>
    <source>
        <strain evidence="1">20211129_DDA</strain>
        <tissue evidence="1">Liver</tissue>
    </source>
</reference>
<dbReference type="EMBL" id="JANPWB010000012">
    <property type="protein sequence ID" value="KAJ1113024.1"/>
    <property type="molecule type" value="Genomic_DNA"/>
</dbReference>
<keyword evidence="2" id="KW-1185">Reference proteome</keyword>
<name>A0AAV7NC57_PLEWA</name>
<evidence type="ECO:0000313" key="1">
    <source>
        <dbReference type="EMBL" id="KAJ1113024.1"/>
    </source>
</evidence>